<feature type="transmembrane region" description="Helical" evidence="6">
    <location>
        <begin position="98"/>
        <end position="117"/>
    </location>
</feature>
<keyword evidence="5 6" id="KW-0472">Membrane</keyword>
<feature type="transmembrane region" description="Helical" evidence="6">
    <location>
        <begin position="252"/>
        <end position="285"/>
    </location>
</feature>
<dbReference type="EMBL" id="JADPRT010000009">
    <property type="protein sequence ID" value="MBF9070716.1"/>
    <property type="molecule type" value="Genomic_DNA"/>
</dbReference>
<evidence type="ECO:0000313" key="8">
    <source>
        <dbReference type="Proteomes" id="UP000657385"/>
    </source>
</evidence>
<proteinExistence type="predicted"/>
<feature type="transmembrane region" description="Helical" evidence="6">
    <location>
        <begin position="145"/>
        <end position="162"/>
    </location>
</feature>
<dbReference type="RefSeq" id="WP_196195885.1">
    <property type="nucleotide sequence ID" value="NZ_JADPRT010000009.1"/>
</dbReference>
<feature type="transmembrane region" description="Helical" evidence="6">
    <location>
        <begin position="171"/>
        <end position="191"/>
    </location>
</feature>
<evidence type="ECO:0000256" key="2">
    <source>
        <dbReference type="ARBA" id="ARBA00022692"/>
    </source>
</evidence>
<dbReference type="PANTHER" id="PTHR30474:SF3">
    <property type="entry name" value="PEPTIDOGLYCAN GLYCOSYLTRANSFERASE RODA"/>
    <property type="match status" value="1"/>
</dbReference>
<evidence type="ECO:0000313" key="7">
    <source>
        <dbReference type="EMBL" id="MBF9070716.1"/>
    </source>
</evidence>
<sequence>MPTNFVPILVGAGSGQAHSGDFGQGGGVRATDDGRWVRRRNVELFLVLAAVAVSAAADASAELALHGTLPGSFTEVCGGLGAVALVAHLVVRRWARYADPLILPIVVVLTGLGLAMIHRLDMTYSVVDGGGIDRADAAPEAPAQLEWTVIAVVCFAVALVVVKHHRMLQRYTYLTMAGSLVLLMAPAFFPAVNGAKRWILIGPFSLEPDEFAKIGMIVFFAGYLMANRDALVLVGRRVWGVSLPRMRDLGPLLVVWAVCLLVLVVEVDLGTSLIVFGIFILMLYIATERVGWVVVGLLLAVVGGGAVGATSSHVGARVTAWLHPMDAFLPHPTVTQQPAEALFSLAHGGILGTGLGQGQPWLIGSAGRSDWVLAGFAEELGTAGVMALLTLYLLLAHRGWRAAVTLTDPFGKLLAAGLGCVVVLQVFVVAGGVIGLLPETGKALPYLSQGGSSAVANWLLAALLIKLSDAAGRTESRPAPNPAETLTISTAEIRAAGGGGLAV</sequence>
<feature type="transmembrane region" description="Helical" evidence="6">
    <location>
        <begin position="291"/>
        <end position="309"/>
    </location>
</feature>
<comment type="caution">
    <text evidence="7">The sequence shown here is derived from an EMBL/GenBank/DDBJ whole genome shotgun (WGS) entry which is preliminary data.</text>
</comment>
<evidence type="ECO:0000256" key="4">
    <source>
        <dbReference type="ARBA" id="ARBA00022989"/>
    </source>
</evidence>
<keyword evidence="8" id="KW-1185">Reference proteome</keyword>
<dbReference type="GO" id="GO:0015648">
    <property type="term" value="F:lipid-linked peptidoglycan transporter activity"/>
    <property type="evidence" value="ECO:0007669"/>
    <property type="project" value="TreeGrafter"/>
</dbReference>
<dbReference type="Proteomes" id="UP000657385">
    <property type="component" value="Unassembled WGS sequence"/>
</dbReference>
<gene>
    <name evidence="7" type="ORF">I2501_22095</name>
</gene>
<feature type="transmembrane region" description="Helical" evidence="6">
    <location>
        <begin position="414"/>
        <end position="437"/>
    </location>
</feature>
<dbReference type="GO" id="GO:0051301">
    <property type="term" value="P:cell division"/>
    <property type="evidence" value="ECO:0007669"/>
    <property type="project" value="InterPro"/>
</dbReference>
<evidence type="ECO:0000256" key="3">
    <source>
        <dbReference type="ARBA" id="ARBA00022960"/>
    </source>
</evidence>
<feature type="transmembrane region" description="Helical" evidence="6">
    <location>
        <begin position="71"/>
        <end position="91"/>
    </location>
</feature>
<keyword evidence="4 6" id="KW-1133">Transmembrane helix</keyword>
<dbReference type="PANTHER" id="PTHR30474">
    <property type="entry name" value="CELL CYCLE PROTEIN"/>
    <property type="match status" value="1"/>
</dbReference>
<organism evidence="7 8">
    <name type="scientific">Streptacidiphilus fuscans</name>
    <dbReference type="NCBI Taxonomy" id="2789292"/>
    <lineage>
        <taxon>Bacteria</taxon>
        <taxon>Bacillati</taxon>
        <taxon>Actinomycetota</taxon>
        <taxon>Actinomycetes</taxon>
        <taxon>Kitasatosporales</taxon>
        <taxon>Streptomycetaceae</taxon>
        <taxon>Streptacidiphilus</taxon>
    </lineage>
</organism>
<evidence type="ECO:0000256" key="1">
    <source>
        <dbReference type="ARBA" id="ARBA00004141"/>
    </source>
</evidence>
<keyword evidence="3" id="KW-0133">Cell shape</keyword>
<dbReference type="GO" id="GO:0005886">
    <property type="term" value="C:plasma membrane"/>
    <property type="evidence" value="ECO:0007669"/>
    <property type="project" value="TreeGrafter"/>
</dbReference>
<dbReference type="Pfam" id="PF01098">
    <property type="entry name" value="FTSW_RODA_SPOVE"/>
    <property type="match status" value="1"/>
</dbReference>
<feature type="transmembrane region" description="Helical" evidence="6">
    <location>
        <begin position="371"/>
        <end position="394"/>
    </location>
</feature>
<name>A0A931FGB4_9ACTN</name>
<feature type="transmembrane region" description="Helical" evidence="6">
    <location>
        <begin position="44"/>
        <end position="65"/>
    </location>
</feature>
<accession>A0A931FGB4</accession>
<evidence type="ECO:0000256" key="5">
    <source>
        <dbReference type="ARBA" id="ARBA00023136"/>
    </source>
</evidence>
<dbReference type="GO" id="GO:0032153">
    <property type="term" value="C:cell division site"/>
    <property type="evidence" value="ECO:0007669"/>
    <property type="project" value="TreeGrafter"/>
</dbReference>
<evidence type="ECO:0000256" key="6">
    <source>
        <dbReference type="SAM" id="Phobius"/>
    </source>
</evidence>
<dbReference type="GO" id="GO:0008360">
    <property type="term" value="P:regulation of cell shape"/>
    <property type="evidence" value="ECO:0007669"/>
    <property type="project" value="UniProtKB-KW"/>
</dbReference>
<dbReference type="AlphaFoldDB" id="A0A931FGB4"/>
<comment type="subcellular location">
    <subcellularLocation>
        <location evidence="1">Membrane</location>
        <topology evidence="1">Multi-pass membrane protein</topology>
    </subcellularLocation>
</comment>
<keyword evidence="2 6" id="KW-0812">Transmembrane</keyword>
<dbReference type="InterPro" id="IPR001182">
    <property type="entry name" value="FtsW/RodA"/>
</dbReference>
<reference evidence="7" key="1">
    <citation type="submission" date="2020-11" db="EMBL/GenBank/DDBJ databases">
        <title>Isolation and identification of active actinomycetes.</title>
        <authorList>
            <person name="Yu B."/>
        </authorList>
    </citation>
    <scope>NUCLEOTIDE SEQUENCE</scope>
    <source>
        <strain evidence="7">NEAU-YB345</strain>
    </source>
</reference>
<protein>
    <submittedName>
        <fullName evidence="7">FtsW/RodA/SpoVE family cell cycle protein</fullName>
    </submittedName>
</protein>